<organism evidence="1 2">
    <name type="scientific">Mycobacteroides abscessus</name>
    <dbReference type="NCBI Taxonomy" id="36809"/>
    <lineage>
        <taxon>Bacteria</taxon>
        <taxon>Bacillati</taxon>
        <taxon>Actinomycetota</taxon>
        <taxon>Actinomycetes</taxon>
        <taxon>Mycobacteriales</taxon>
        <taxon>Mycobacteriaceae</taxon>
        <taxon>Mycobacteroides</taxon>
    </lineage>
</organism>
<dbReference type="AlphaFoldDB" id="A0ABD7HM02"/>
<comment type="caution">
    <text evidence="1">The sequence shown here is derived from an EMBL/GenBank/DDBJ whole genome shotgun (WGS) entry which is preliminary data.</text>
</comment>
<protein>
    <submittedName>
        <fullName evidence="1">Uncharacterized protein</fullName>
    </submittedName>
</protein>
<accession>A0ABD7HM02</accession>
<dbReference type="Proteomes" id="UP000284557">
    <property type="component" value="Unassembled WGS sequence"/>
</dbReference>
<dbReference type="EMBL" id="QXBN01000012">
    <property type="protein sequence ID" value="RIT36764.1"/>
    <property type="molecule type" value="Genomic_DNA"/>
</dbReference>
<gene>
    <name evidence="1" type="ORF">D2E76_16020</name>
</gene>
<name>A0ABD7HM02_9MYCO</name>
<evidence type="ECO:0000313" key="2">
    <source>
        <dbReference type="Proteomes" id="UP000284557"/>
    </source>
</evidence>
<proteinExistence type="predicted"/>
<sequence length="170" mass="18440">MRRGRRRYVDAAGYVSEALRLDVAARAVRAAGLDCAASAVGSAMSGLFVAVRSEEPDRWVFAVVEVAVAGIRAAAELPDPFRAGFPQAYLLVQRQAWEVVRSENLAHRRRWASVHEGLGVIAEEVVEFGELAVCGDIVNARCTAIRLVANAIRFLAELAPTAIPHHRQPA</sequence>
<evidence type="ECO:0000313" key="1">
    <source>
        <dbReference type="EMBL" id="RIT36764.1"/>
    </source>
</evidence>
<reference evidence="1 2" key="1">
    <citation type="submission" date="2018-08" db="EMBL/GenBank/DDBJ databases">
        <title>Linezolid Resistance in Mycobacterium abscessus: MIC Distribution and Comprehensive Investigation of Resistance Mechanisms.</title>
        <authorList>
            <person name="Ye M."/>
            <person name="Xu L."/>
            <person name="Zou Y."/>
            <person name="Li B."/>
            <person name="Guo Q."/>
            <person name="Zhang Y."/>
            <person name="Zhan M."/>
            <person name="Xu B."/>
            <person name="Yu F."/>
            <person name="Zhang Z."/>
            <person name="Chu H."/>
        </authorList>
    </citation>
    <scope>NUCLEOTIDE SEQUENCE [LARGE SCALE GENOMIC DNA]</scope>
    <source>
        <strain evidence="1 2">G143</strain>
    </source>
</reference>